<dbReference type="EMBL" id="NCKV01005039">
    <property type="protein sequence ID" value="RWS24313.1"/>
    <property type="molecule type" value="Genomic_DNA"/>
</dbReference>
<dbReference type="Proteomes" id="UP000288716">
    <property type="component" value="Unassembled WGS sequence"/>
</dbReference>
<comment type="subunit">
    <text evidence="4">May function both as a monomer and a homodimer.</text>
</comment>
<dbReference type="InterPro" id="IPR037192">
    <property type="entry name" value="ERO1-like_sf"/>
</dbReference>
<evidence type="ECO:0000256" key="4">
    <source>
        <dbReference type="ARBA" id="ARBA00011802"/>
    </source>
</evidence>
<reference evidence="17 18" key="1">
    <citation type="journal article" date="2018" name="Gigascience">
        <title>Genomes of trombidid mites reveal novel predicted allergens and laterally-transferred genes associated with secondary metabolism.</title>
        <authorList>
            <person name="Dong X."/>
            <person name="Chaisiri K."/>
            <person name="Xia D."/>
            <person name="Armstrong S.D."/>
            <person name="Fang Y."/>
            <person name="Donnelly M.J."/>
            <person name="Kadowaki T."/>
            <person name="McGarry J.W."/>
            <person name="Darby A.C."/>
            <person name="Makepeace B.L."/>
        </authorList>
    </citation>
    <scope>NUCLEOTIDE SEQUENCE [LARGE SCALE GENOMIC DNA]</scope>
    <source>
        <strain evidence="17">UoL-UT</strain>
    </source>
</reference>
<evidence type="ECO:0000256" key="5">
    <source>
        <dbReference type="ARBA" id="ARBA00022448"/>
    </source>
</evidence>
<evidence type="ECO:0000256" key="6">
    <source>
        <dbReference type="ARBA" id="ARBA00022630"/>
    </source>
</evidence>
<evidence type="ECO:0000256" key="2">
    <source>
        <dbReference type="ARBA" id="ARBA00004367"/>
    </source>
</evidence>
<evidence type="ECO:0000256" key="13">
    <source>
        <dbReference type="ARBA" id="ARBA00023157"/>
    </source>
</evidence>
<keyword evidence="11" id="KW-0560">Oxidoreductase</keyword>
<evidence type="ECO:0000256" key="3">
    <source>
        <dbReference type="ARBA" id="ARBA00008277"/>
    </source>
</evidence>
<dbReference type="GO" id="GO:0034975">
    <property type="term" value="P:protein folding in endoplasmic reticulum"/>
    <property type="evidence" value="ECO:0007669"/>
    <property type="project" value="InterPro"/>
</dbReference>
<keyword evidence="10" id="KW-0249">Electron transport</keyword>
<keyword evidence="18" id="KW-1185">Reference proteome</keyword>
<evidence type="ECO:0000256" key="8">
    <source>
        <dbReference type="ARBA" id="ARBA00022824"/>
    </source>
</evidence>
<evidence type="ECO:0000256" key="14">
    <source>
        <dbReference type="ARBA" id="ARBA00023180"/>
    </source>
</evidence>
<comment type="cofactor">
    <cofactor evidence="1">
        <name>FAD</name>
        <dbReference type="ChEBI" id="CHEBI:57692"/>
    </cofactor>
</comment>
<protein>
    <submittedName>
        <fullName evidence="17">ERO1-like protein</fullName>
    </submittedName>
</protein>
<evidence type="ECO:0000313" key="18">
    <source>
        <dbReference type="Proteomes" id="UP000288716"/>
    </source>
</evidence>
<evidence type="ECO:0000256" key="16">
    <source>
        <dbReference type="SAM" id="Phobius"/>
    </source>
</evidence>
<keyword evidence="15" id="KW-0676">Redox-active center</keyword>
<keyword evidence="6" id="KW-0285">Flavoprotein</keyword>
<dbReference type="AlphaFoldDB" id="A0A443S9V3"/>
<organism evidence="17 18">
    <name type="scientific">Leptotrombidium deliense</name>
    <dbReference type="NCBI Taxonomy" id="299467"/>
    <lineage>
        <taxon>Eukaryota</taxon>
        <taxon>Metazoa</taxon>
        <taxon>Ecdysozoa</taxon>
        <taxon>Arthropoda</taxon>
        <taxon>Chelicerata</taxon>
        <taxon>Arachnida</taxon>
        <taxon>Acari</taxon>
        <taxon>Acariformes</taxon>
        <taxon>Trombidiformes</taxon>
        <taxon>Prostigmata</taxon>
        <taxon>Anystina</taxon>
        <taxon>Parasitengona</taxon>
        <taxon>Trombiculoidea</taxon>
        <taxon>Trombiculidae</taxon>
        <taxon>Leptotrombidium</taxon>
    </lineage>
</organism>
<keyword evidence="14" id="KW-0325">Glycoprotein</keyword>
<evidence type="ECO:0000256" key="10">
    <source>
        <dbReference type="ARBA" id="ARBA00022982"/>
    </source>
</evidence>
<dbReference type="GO" id="GO:0016972">
    <property type="term" value="F:thiol oxidase activity"/>
    <property type="evidence" value="ECO:0007669"/>
    <property type="project" value="InterPro"/>
</dbReference>
<proteinExistence type="inferred from homology"/>
<feature type="transmembrane region" description="Helical" evidence="16">
    <location>
        <begin position="31"/>
        <end position="51"/>
    </location>
</feature>
<keyword evidence="9" id="KW-0274">FAD</keyword>
<keyword evidence="8" id="KW-0256">Endoplasmic reticulum</keyword>
<dbReference type="Pfam" id="PF04137">
    <property type="entry name" value="ERO1"/>
    <property type="match status" value="1"/>
</dbReference>
<comment type="subcellular location">
    <subcellularLocation>
        <location evidence="2">Endoplasmic reticulum membrane</location>
        <topology evidence="2">Peripheral membrane protein</topology>
        <orientation evidence="2">Lumenal side</orientation>
    </subcellularLocation>
</comment>
<keyword evidence="7" id="KW-0732">Signal</keyword>
<dbReference type="GO" id="GO:0005789">
    <property type="term" value="C:endoplasmic reticulum membrane"/>
    <property type="evidence" value="ECO:0007669"/>
    <property type="project" value="UniProtKB-SubCell"/>
</dbReference>
<keyword evidence="16" id="KW-0812">Transmembrane</keyword>
<dbReference type="InterPro" id="IPR007266">
    <property type="entry name" value="Ero1"/>
</dbReference>
<evidence type="ECO:0000256" key="7">
    <source>
        <dbReference type="ARBA" id="ARBA00022729"/>
    </source>
</evidence>
<dbReference type="PANTHER" id="PTHR12613">
    <property type="entry name" value="ERO1-RELATED"/>
    <property type="match status" value="1"/>
</dbReference>
<evidence type="ECO:0000256" key="12">
    <source>
        <dbReference type="ARBA" id="ARBA00023136"/>
    </source>
</evidence>
<evidence type="ECO:0000256" key="9">
    <source>
        <dbReference type="ARBA" id="ARBA00022827"/>
    </source>
</evidence>
<evidence type="ECO:0000256" key="1">
    <source>
        <dbReference type="ARBA" id="ARBA00001974"/>
    </source>
</evidence>
<accession>A0A443S9V3</accession>
<name>A0A443S9V3_9ACAR</name>
<gene>
    <name evidence="17" type="ORF">B4U80_04406</name>
</gene>
<dbReference type="VEuPathDB" id="VectorBase:LDEU007727"/>
<comment type="caution">
    <text evidence="17">The sequence shown here is derived from an EMBL/GenBank/DDBJ whole genome shotgun (WGS) entry which is preliminary data.</text>
</comment>
<evidence type="ECO:0000256" key="15">
    <source>
        <dbReference type="ARBA" id="ARBA00023284"/>
    </source>
</evidence>
<keyword evidence="16" id="KW-1133">Transmembrane helix</keyword>
<dbReference type="SUPFAM" id="SSF110019">
    <property type="entry name" value="ERO1-like"/>
    <property type="match status" value="1"/>
</dbReference>
<sequence>MNVWKCDSKQTAVDKEMKSSEDSHSSTARKLIVLSLIVLLSTLIYSCFFTGPKSETVRQERSNVESFEKARKNVFQKPKTFLESLRDKNVDDFIPLNMDIEPLTISKINNFNNIHLLPRLQSIVEMDYFKFIKLNLFRTCNFWSDGGKCSLRDCTIQVCDESKLPPSIIQGDNVERMSFACNQKVTKSFPDPPKESKEECTSDKQLSQIDETISSERVRTMDHLFECYEDDQEDGQYFDLSLNPERFTGESAHRIWRSIYEENCFLQNQRQGPFSVDNLCYEERVFYRAISGLHSSINIHLCAYYHLMDGSFSYNVREFNKRFEGNEQYVKNLYFVYLLELRALNKIEPYLTSKVNWQSSGDQSVTKEAIKSLLKVIRTFKWTFDERTLFRQEPKVAQEFAEHFRNITNIIDCVSCDKCKLWGKVQIHGLGTAFKILISDHLDKLKLHRHEIVTLINSVARLSNSIHHLYVFEKLSQAT</sequence>
<evidence type="ECO:0000256" key="11">
    <source>
        <dbReference type="ARBA" id="ARBA00023002"/>
    </source>
</evidence>
<evidence type="ECO:0000313" key="17">
    <source>
        <dbReference type="EMBL" id="RWS24313.1"/>
    </source>
</evidence>
<keyword evidence="12 16" id="KW-0472">Membrane</keyword>
<comment type="similarity">
    <text evidence="3">Belongs to the EROs family.</text>
</comment>
<dbReference type="OrthoDB" id="269384at2759"/>
<dbReference type="GO" id="GO:0071949">
    <property type="term" value="F:FAD binding"/>
    <property type="evidence" value="ECO:0007669"/>
    <property type="project" value="InterPro"/>
</dbReference>
<keyword evidence="5" id="KW-0813">Transport</keyword>
<keyword evidence="13" id="KW-1015">Disulfide bond</keyword>
<dbReference type="STRING" id="299467.A0A443S9V3"/>
<dbReference type="PANTHER" id="PTHR12613:SF0">
    <property type="entry name" value="ERO1-LIKE PROTEIN"/>
    <property type="match status" value="1"/>
</dbReference>
<dbReference type="GO" id="GO:0015035">
    <property type="term" value="F:protein-disulfide reductase activity"/>
    <property type="evidence" value="ECO:0007669"/>
    <property type="project" value="InterPro"/>
</dbReference>